<dbReference type="SUPFAM" id="SSF54001">
    <property type="entry name" value="Cysteine proteinases"/>
    <property type="match status" value="1"/>
</dbReference>
<dbReference type="Gene3D" id="3.90.1720.10">
    <property type="entry name" value="endopeptidase domain like (from Nostoc punctiforme)"/>
    <property type="match status" value="1"/>
</dbReference>
<comment type="caution">
    <text evidence="1">The sequence shown here is derived from an EMBL/GenBank/DDBJ whole genome shotgun (WGS) entry which is preliminary data.</text>
</comment>
<dbReference type="EMBL" id="PGOL01008005">
    <property type="protein sequence ID" value="PKI32132.1"/>
    <property type="molecule type" value="Genomic_DNA"/>
</dbReference>
<organism evidence="1 2">
    <name type="scientific">Punica granatum</name>
    <name type="common">Pomegranate</name>
    <dbReference type="NCBI Taxonomy" id="22663"/>
    <lineage>
        <taxon>Eukaryota</taxon>
        <taxon>Viridiplantae</taxon>
        <taxon>Streptophyta</taxon>
        <taxon>Embryophyta</taxon>
        <taxon>Tracheophyta</taxon>
        <taxon>Spermatophyta</taxon>
        <taxon>Magnoliopsida</taxon>
        <taxon>eudicotyledons</taxon>
        <taxon>Gunneridae</taxon>
        <taxon>Pentapetalae</taxon>
        <taxon>rosids</taxon>
        <taxon>malvids</taxon>
        <taxon>Myrtales</taxon>
        <taxon>Lythraceae</taxon>
        <taxon>Punica</taxon>
    </lineage>
</organism>
<protein>
    <submittedName>
        <fullName evidence="1">Uncharacterized protein</fullName>
    </submittedName>
</protein>
<evidence type="ECO:0000313" key="1">
    <source>
        <dbReference type="EMBL" id="PKI32132.1"/>
    </source>
</evidence>
<dbReference type="PROSITE" id="PS51934">
    <property type="entry name" value="LRAT"/>
    <property type="match status" value="1"/>
</dbReference>
<sequence>MAAILSKIKTEAEGTLRLLWKKIDPNDLKPGDHIYSHRRYGLYSHHGIYVGDGFVIHFIQTETKNNVLRLPKAEKFAHRPPCPKCLYDEYKDLGVVRTCLDCFCCHEEKLHSIRYFVYGAPRVGLLLKKSGTCTTLVSSRTANEVVEEAYELLRSQGFGEYNLCQNNCEHFATFCQTGKKLCTQMSFYHDLEEWVKRRIS</sequence>
<proteinExistence type="predicted"/>
<gene>
    <name evidence="1" type="ORF">CRG98_047450</name>
</gene>
<dbReference type="PANTHER" id="PTHR46137">
    <property type="entry name" value="OS05G0310600 PROTEIN"/>
    <property type="match status" value="1"/>
</dbReference>
<dbReference type="PANTHER" id="PTHR46137:SF14">
    <property type="entry name" value="LRAT DOMAIN-CONTAINING PROTEIN"/>
    <property type="match status" value="1"/>
</dbReference>
<dbReference type="InterPro" id="IPR007053">
    <property type="entry name" value="LRAT_dom"/>
</dbReference>
<accession>A0A2I0HK83</accession>
<keyword evidence="2" id="KW-1185">Reference proteome</keyword>
<dbReference type="Pfam" id="PF04970">
    <property type="entry name" value="LRAT"/>
    <property type="match status" value="1"/>
</dbReference>
<dbReference type="InterPro" id="IPR038765">
    <property type="entry name" value="Papain-like_cys_pep_sf"/>
</dbReference>
<evidence type="ECO:0000313" key="2">
    <source>
        <dbReference type="Proteomes" id="UP000233551"/>
    </source>
</evidence>
<reference evidence="1 2" key="1">
    <citation type="submission" date="2017-11" db="EMBL/GenBank/DDBJ databases">
        <title>De-novo sequencing of pomegranate (Punica granatum L.) genome.</title>
        <authorList>
            <person name="Akparov Z."/>
            <person name="Amiraslanov A."/>
            <person name="Hajiyeva S."/>
            <person name="Abbasov M."/>
            <person name="Kaur K."/>
            <person name="Hamwieh A."/>
            <person name="Solovyev V."/>
            <person name="Salamov A."/>
            <person name="Braich B."/>
            <person name="Kosarev P."/>
            <person name="Mahmoud A."/>
            <person name="Hajiyev E."/>
            <person name="Babayeva S."/>
            <person name="Izzatullayeva V."/>
            <person name="Mammadov A."/>
            <person name="Mammadov A."/>
            <person name="Sharifova S."/>
            <person name="Ojaghi J."/>
            <person name="Eynullazada K."/>
            <person name="Bayramov B."/>
            <person name="Abdulazimova A."/>
            <person name="Shahmuradov I."/>
        </authorList>
    </citation>
    <scope>NUCLEOTIDE SEQUENCE [LARGE SCALE GENOMIC DNA]</scope>
    <source>
        <strain evidence="2">cv. AG2017</strain>
        <tissue evidence="1">Leaf</tissue>
    </source>
</reference>
<dbReference type="OrthoDB" id="421951at2759"/>
<dbReference type="AlphaFoldDB" id="A0A2I0HK83"/>
<dbReference type="Proteomes" id="UP000233551">
    <property type="component" value="Unassembled WGS sequence"/>
</dbReference>
<name>A0A2I0HK83_PUNGR</name>
<dbReference type="GeneID" id="116208939"/>